<organism evidence="4 5">
    <name type="scientific">ssRNA phage SRR7976300_6</name>
    <dbReference type="NCBI Taxonomy" id="2786655"/>
    <lineage>
        <taxon>Viruses</taxon>
        <taxon>Riboviria</taxon>
        <taxon>Orthornavirae</taxon>
        <taxon>Lenarviricota</taxon>
        <taxon>Leviviricetes</taxon>
        <taxon>Norzivirales</taxon>
        <taxon>Fiersviridae</taxon>
        <taxon>Chobevirus</taxon>
        <taxon>Chobevirus lutivicinum</taxon>
    </lineage>
</organism>
<dbReference type="RefSeq" id="YP_010769226.1">
    <property type="nucleotide sequence ID" value="NC_073913.1"/>
</dbReference>
<protein>
    <submittedName>
        <fullName evidence="4">Coat protein</fullName>
    </submittedName>
</protein>
<dbReference type="EMBL" id="BK013722">
    <property type="protein sequence ID" value="DAD51109.1"/>
    <property type="molecule type" value="Genomic_RNA"/>
</dbReference>
<comment type="subcellular location">
    <subcellularLocation>
        <location evidence="1">Virion</location>
    </subcellularLocation>
</comment>
<proteinExistence type="predicted"/>
<evidence type="ECO:0000256" key="3">
    <source>
        <dbReference type="ARBA" id="ARBA00022844"/>
    </source>
</evidence>
<keyword evidence="5" id="KW-1185">Reference proteome</keyword>
<dbReference type="InterPro" id="IPR015954">
    <property type="entry name" value="Phage_RNA-type_capsid"/>
</dbReference>
<dbReference type="GO" id="GO:0019028">
    <property type="term" value="C:viral capsid"/>
    <property type="evidence" value="ECO:0007669"/>
    <property type="project" value="UniProtKB-KW"/>
</dbReference>
<evidence type="ECO:0000256" key="1">
    <source>
        <dbReference type="ARBA" id="ARBA00004328"/>
    </source>
</evidence>
<keyword evidence="2 4" id="KW-0167">Capsid protein</keyword>
<keyword evidence="3" id="KW-0946">Virion</keyword>
<dbReference type="GeneID" id="80398180"/>
<sequence>MPQMTSVGLYAPVQPQYGDQPAVYRDNVSTTIYSGMPVVTASIRRSGSNRANRGSLKIQIPLWNSTTATFTDKMICSVDMVFPDTTNDGDRENLVTSLLAALNNAPIKSSFSGLAPLTM</sequence>
<evidence type="ECO:0000313" key="5">
    <source>
        <dbReference type="Proteomes" id="UP000679056"/>
    </source>
</evidence>
<dbReference type="Gene3D" id="3.30.380.10">
    <property type="entry name" value="MS2 Viral Coat Protein"/>
    <property type="match status" value="1"/>
</dbReference>
<dbReference type="Proteomes" id="UP000679056">
    <property type="component" value="Segment"/>
</dbReference>
<reference evidence="4" key="1">
    <citation type="submission" date="2020-09" db="EMBL/GenBank/DDBJ databases">
        <title>Leviviricetes taxonomy.</title>
        <authorList>
            <person name="Stockdale S.R."/>
            <person name="Callanan J."/>
            <person name="Adriaenssens E.M."/>
            <person name="Kuhn J.H."/>
            <person name="Rumnieks J."/>
            <person name="Shkoporov A."/>
            <person name="Draper L.A."/>
            <person name="Ross P."/>
            <person name="Hill C."/>
        </authorList>
    </citation>
    <scope>NUCLEOTIDE SEQUENCE</scope>
</reference>
<gene>
    <name evidence="4" type="primary">SRR7976300_6_2</name>
</gene>
<evidence type="ECO:0000313" key="4">
    <source>
        <dbReference type="EMBL" id="DAD51109.1"/>
    </source>
</evidence>
<accession>A0A8S5L190</accession>
<name>A0A8S5L190_9VIRU</name>
<dbReference type="KEGG" id="vg:80398180"/>
<dbReference type="SUPFAM" id="SSF55405">
    <property type="entry name" value="RNA bacteriophage capsid protein"/>
    <property type="match status" value="1"/>
</dbReference>
<evidence type="ECO:0000256" key="2">
    <source>
        <dbReference type="ARBA" id="ARBA00022561"/>
    </source>
</evidence>